<name>A0A1N7G563_9GAMM</name>
<gene>
    <name evidence="1" type="ORF">SAMN02745664_12339</name>
</gene>
<dbReference type="AlphaFoldDB" id="A0A1N7G563"/>
<keyword evidence="2" id="KW-1185">Reference proteome</keyword>
<dbReference type="Pfam" id="PF14367">
    <property type="entry name" value="DUF4411"/>
    <property type="match status" value="1"/>
</dbReference>
<dbReference type="STRING" id="34061.B0189_09600"/>
<accession>A0A1N7G563</accession>
<evidence type="ECO:0008006" key="3">
    <source>
        <dbReference type="Google" id="ProtNLM"/>
    </source>
</evidence>
<proteinExistence type="predicted"/>
<organism evidence="1 2">
    <name type="scientific">Moraxella cuniculi DSM 21768</name>
    <dbReference type="NCBI Taxonomy" id="1122245"/>
    <lineage>
        <taxon>Bacteria</taxon>
        <taxon>Pseudomonadati</taxon>
        <taxon>Pseudomonadota</taxon>
        <taxon>Gammaproteobacteria</taxon>
        <taxon>Moraxellales</taxon>
        <taxon>Moraxellaceae</taxon>
        <taxon>Moraxella</taxon>
    </lineage>
</organism>
<evidence type="ECO:0000313" key="1">
    <source>
        <dbReference type="EMBL" id="SIS07688.1"/>
    </source>
</evidence>
<dbReference type="RefSeq" id="WP_076556131.1">
    <property type="nucleotide sequence ID" value="NZ_FTNU01000023.1"/>
</dbReference>
<dbReference type="Proteomes" id="UP000187495">
    <property type="component" value="Unassembled WGS sequence"/>
</dbReference>
<dbReference type="EMBL" id="FTNU01000023">
    <property type="protein sequence ID" value="SIS07688.1"/>
    <property type="molecule type" value="Genomic_DNA"/>
</dbReference>
<protein>
    <recommendedName>
        <fullName evidence="3">PIN domain-containing protein</fullName>
    </recommendedName>
</protein>
<dbReference type="InterPro" id="IPR016541">
    <property type="entry name" value="UCP008505"/>
</dbReference>
<evidence type="ECO:0000313" key="2">
    <source>
        <dbReference type="Proteomes" id="UP000187495"/>
    </source>
</evidence>
<reference evidence="2" key="1">
    <citation type="submission" date="2017-01" db="EMBL/GenBank/DDBJ databases">
        <authorList>
            <person name="Varghese N."/>
            <person name="Submissions S."/>
        </authorList>
    </citation>
    <scope>NUCLEOTIDE SEQUENCE [LARGE SCALE GENOMIC DNA]</scope>
    <source>
        <strain evidence="2">DSM 21768</strain>
    </source>
</reference>
<sequence>MKVFCLDTNAILDFCYRFYPPDIFIALWELVDAAIIAKQIKFVITKNIYAEIIAQIQKANYDLSVFDGFMTRFCVQIIDDYDVEMAQLKARLMGIAKSFPPNKFDLLNNDLSNICIHSQYRSTVITSEQGFNKCISKATNPRELKIPDICRHLGIECGNWLLVFHDIGFKA</sequence>